<feature type="non-terminal residue" evidence="2">
    <location>
        <position position="1"/>
    </location>
</feature>
<dbReference type="GO" id="GO:0016477">
    <property type="term" value="P:cell migration"/>
    <property type="evidence" value="ECO:0007669"/>
    <property type="project" value="TreeGrafter"/>
</dbReference>
<dbReference type="GO" id="GO:0007520">
    <property type="term" value="P:myoblast fusion"/>
    <property type="evidence" value="ECO:0007669"/>
    <property type="project" value="TreeGrafter"/>
</dbReference>
<dbReference type="GO" id="GO:0005886">
    <property type="term" value="C:plasma membrane"/>
    <property type="evidence" value="ECO:0007669"/>
    <property type="project" value="TreeGrafter"/>
</dbReference>
<dbReference type="EMBL" id="CAKXAJ010007794">
    <property type="protein sequence ID" value="CAH2210573.1"/>
    <property type="molecule type" value="Genomic_DNA"/>
</dbReference>
<gene>
    <name evidence="2" type="primary">jg2201</name>
    <name evidence="2" type="ORF">PAEG_LOCUS2463</name>
</gene>
<dbReference type="GO" id="GO:0007264">
    <property type="term" value="P:small GTPase-mediated signal transduction"/>
    <property type="evidence" value="ECO:0007669"/>
    <property type="project" value="InterPro"/>
</dbReference>
<evidence type="ECO:0000313" key="2">
    <source>
        <dbReference type="EMBL" id="CAH2210573.1"/>
    </source>
</evidence>
<dbReference type="Pfam" id="PF23554">
    <property type="entry name" value="TPR_DOCK"/>
    <property type="match status" value="2"/>
</dbReference>
<reference evidence="2" key="1">
    <citation type="submission" date="2022-03" db="EMBL/GenBank/DDBJ databases">
        <authorList>
            <person name="Lindestad O."/>
        </authorList>
    </citation>
    <scope>NUCLEOTIDE SEQUENCE</scope>
</reference>
<dbReference type="GO" id="GO:0031267">
    <property type="term" value="F:small GTPase binding"/>
    <property type="evidence" value="ECO:0007669"/>
    <property type="project" value="TreeGrafter"/>
</dbReference>
<dbReference type="OrthoDB" id="18896at2759"/>
<dbReference type="InterPro" id="IPR056372">
    <property type="entry name" value="TPR_DOCK"/>
</dbReference>
<proteinExistence type="predicted"/>
<dbReference type="AlphaFoldDB" id="A0A8S4QJ90"/>
<name>A0A8S4QJ90_9NEOP</name>
<protein>
    <submittedName>
        <fullName evidence="2">Jg2201 protein</fullName>
    </submittedName>
</protein>
<dbReference type="InterPro" id="IPR026791">
    <property type="entry name" value="DOCK"/>
</dbReference>
<dbReference type="GO" id="GO:0005085">
    <property type="term" value="F:guanyl-nucleotide exchange factor activity"/>
    <property type="evidence" value="ECO:0007669"/>
    <property type="project" value="InterPro"/>
</dbReference>
<accession>A0A8S4QJ90</accession>
<feature type="domain" description="Dedicator of cytokinesis TPR repeats region" evidence="1">
    <location>
        <begin position="7"/>
        <end position="52"/>
    </location>
</feature>
<dbReference type="PANTHER" id="PTHR45653:SF10">
    <property type="entry name" value="MYOBLAST CITY, ISOFORM B"/>
    <property type="match status" value="1"/>
</dbReference>
<keyword evidence="3" id="KW-1185">Reference proteome</keyword>
<feature type="domain" description="Dedicator of cytokinesis TPR repeats region" evidence="1">
    <location>
        <begin position="55"/>
        <end position="99"/>
    </location>
</feature>
<dbReference type="GO" id="GO:0005737">
    <property type="term" value="C:cytoplasm"/>
    <property type="evidence" value="ECO:0007669"/>
    <property type="project" value="TreeGrafter"/>
</dbReference>
<dbReference type="PANTHER" id="PTHR45653">
    <property type="entry name" value="DEDICATOR OF CYTOKINESIS"/>
    <property type="match status" value="1"/>
</dbReference>
<organism evidence="2 3">
    <name type="scientific">Pararge aegeria aegeria</name>
    <dbReference type="NCBI Taxonomy" id="348720"/>
    <lineage>
        <taxon>Eukaryota</taxon>
        <taxon>Metazoa</taxon>
        <taxon>Ecdysozoa</taxon>
        <taxon>Arthropoda</taxon>
        <taxon>Hexapoda</taxon>
        <taxon>Insecta</taxon>
        <taxon>Pterygota</taxon>
        <taxon>Neoptera</taxon>
        <taxon>Endopterygota</taxon>
        <taxon>Lepidoptera</taxon>
        <taxon>Glossata</taxon>
        <taxon>Ditrysia</taxon>
        <taxon>Papilionoidea</taxon>
        <taxon>Nymphalidae</taxon>
        <taxon>Satyrinae</taxon>
        <taxon>Satyrini</taxon>
        <taxon>Parargina</taxon>
        <taxon>Pararge</taxon>
    </lineage>
</organism>
<comment type="caution">
    <text evidence="2">The sequence shown here is derived from an EMBL/GenBank/DDBJ whole genome shotgun (WGS) entry which is preliminary data.</text>
</comment>
<sequence length="101" mass="12170">MSVRPEHHKRHFITPLVEPFLEVSFLCDEEVRNTTIPLFFDMMQTEFQHTSETEHHKRHFITPLVEPFLEVSFLCDEEVRNTTIPLFFDMMQTEFQHTSET</sequence>
<evidence type="ECO:0000259" key="1">
    <source>
        <dbReference type="Pfam" id="PF23554"/>
    </source>
</evidence>
<evidence type="ECO:0000313" key="3">
    <source>
        <dbReference type="Proteomes" id="UP000838756"/>
    </source>
</evidence>
<dbReference type="Proteomes" id="UP000838756">
    <property type="component" value="Unassembled WGS sequence"/>
</dbReference>